<dbReference type="SMART" id="SM00487">
    <property type="entry name" value="DEXDc"/>
    <property type="match status" value="1"/>
</dbReference>
<sequence length="4479" mass="487478">MANIFDRDYSAANKTHFQQVEDIAKRSSVPVNVLLAMGETANVSDPDDLVSFAQNAAGELGPQLQAGGDIRAIIREAAGEKSDAFFERARQIGDELYPERMQAERAQRQQAAAGEGRRSVGEDLALGARQYPEALISGAGRQLQILGFDETGQAMVDFADRTLGQDEAEAARSAAISESNTIWQNIVDATVQSSPGIAGDIGMSVAGAAAGAKIGAIAGPKGAVVGGALGAVAGAAASIFPQMLDSAWSTAEENEHDVNDPEVQTRIMGTAIATSLAQTLFPAGVGRALQRPINEAAEGVVRNVIARGAQGAARGSLLEGTAEASALVIEQVMFDKDIQAAISRDELRAIGPLLVEKHGEAAIIAFGAGALLGGPIGGAVGANEQAGVNRAVRSAEGEIPEVLAPIYDRAEQLEARDLPGLAERDRSAFMRGVMNELNGTEASLTDAEGGYDDQGRTAAQQRAYDKGVEYARREAGTVAEGIRTKAETQAQPDTSTGTPAAPGAAAEDALAAPPVRPGSLRDSMMQGATRSAPQANTAVGMVSPNAVRDGGGTASEVSGIPAPQQQAPADPTNNGAAPMVWVQIEGERQPMAAEVLIANDDGYELMDPTTGQVYQIPRADVEAGMVQITPRDEGGSGQDQSPQLVEDAGSPLPSEYDQMVFELGRTSEMPDMSIDLAGRALSDVASIANEFGEGEDLRKIRVRLEEIYAAKKKEQLDAITSESQVSAPQAGPAGDTGADPLGELGAGMQGAGMQGAPDAASTPDLITRANGEPYKSETALTAKIKRDGLNADEYRIEPRNEGFVAVRQAEKDQDDAVLDGIPAGDQGIAPGRPDNEEGSEGVAPLAGQQPDSGGQPPDGADGGRGIPDAVGTGEPVRALSEQQNETQETAERLAPDGQPSIGATPEIDAGFSENRAALGKFKKGMRVQYVDDAFTPPRTVTGTVSSLDRRSGQGQVVVRGDSGSEFTIGARILTPADDASVTPTPADRVEDQAPGPASTPVVENIRERAAIVRGVSEDQPPQVDGVSLKWDTKEQGFIFSRKHVDKVQAAIDATSREANPNLPTPQPEPTPPTISKTGSVAPDAGPTAEQFDQIAAETNPNPTPAQAEAENYKTAKTDWRGMKLSIENRKGTVRSKKTPDGKTEWSVTMPAHYGRILRTEGADGDHVDFYMGDDTNSDRVFVVDQKDAETGAFDEHKVMLGFGNQQKAREAYLAGFSDGKGSDRWGGVTAMSVADLGAALNDKSRWQKPMKMVVPEVSTNREMTTEDGYRVVWDDKGTTFFHPRGPGIRATMERLTDAQVTEYLDSVRKPETDMRIVAKFKDTPTTEPKQSPPSARKKSKEKQDETAAVSSDMQPEATTTPAKALKGLNEAENAELAALEAQFLDKIKTQMSSGLDPELVSVALKIGTLYVRAGRRRFRDLITTMMERMGLPLERAQPYARNAYNQIRDDMDLAGDDVADMDTSADVMAEVRKMRAEEARRNADASALAETSASDNVDQAQKSEAEGDQSGNRRTDRASTRQGAGDPAPREGQADGTRRGSDEPGGQERGVRPDGQQRPSAERDAARDGAAGRSGRADEQLGPRDHIIEPGGLTLARGEKTRARESIAALRTLRAIQSEGRTATAEERASLAKYGGAGTLAGTLPRSDGSVKFPDLASEIDGLLNAEEKATLSRTSQYAFYTAESALRGMWGLARQLGFNGGRVYEPGMGVGGFAGTIPADVREQTSYQGLELDLVTAQIAKALYPRQNIRQGDFIKTPLAQNHYDLVIGNPPFSGTKIQADPAYPQGFMIHDYFFAKSLDSVRPGGLLMFITSAGTMNKGDTSARDYLADRADLVGAIRLPNTAFKENGTEVTTDIIVLRKRADGEKEADATWRESVKTDLPDGDGGTGQALVNRYFLENPDMILGEQGLYDTLTTGARVGVRPKPGADLRADLSRAAQAFPRDIMSVATPSAELGAIDAASPETKRGGYYLKDGTLHQFNGTEGVEIGLRSKANPKGIAKADNERIMELVPIKMALRDVYAADLDEKDASAARKRLNDAYDAFVERFGPINKEVRTERRPSRVQIETIRQRAAEDARSRGEDFDIGSFDAGPMIEAGAKMAEIARARAEAMESPDYREGDFNPSSVPDMVIVKRPNIEPFIGNQDRLGDQEGYRLRAIEHINKETGEASKAAVFTQSAVRKTKKPEINSPEDALLYTLAERGRIDIGAIAKLAKVSEEAVISDLKGKIFRNPGTGGYETRAKYLSGNVRKKLREAEQAARNDPTYAGNVRDLIDVQPDPIPASDIRVPVGAHWFDAATYGEFARSKGLQLTASFKPSLGIWTVDGDTRSAEARNDWGTEDLPFADLMRLIMNNKSIQVRRTHTNADGTKETRLDEEATQAAQDKAQEIRSDFSEWFWSDEGRAAKMEALYNETFNSEVAPKFDGSYLTTPGVNSLWSWRPHQSGVIARILQTGNTYMAHTVGAGKTSAMIGAGMEARRLGLARKPMYSVPNHMLDQFATEFFEQYPLANVAIADESRFHTSRRKEFVADIAMNDYDAVVITHSALELIPPSESAVGLAVADMLQDVREVYDSTGAGDRGIDQALLGSIKSIAGSLGVNVKDIEGAKTNTRKKIEQLLEAAEQKIQRQTSSANKDQVFSFDEIGVDMLFVDEAHLFRKLSFATQNGNIKGIDPNGSAASMDLFIKTRVVEQNNPGRGLILASGTPITNTMAELYSLSRYIQPQALADRGVSSFDAWAATFGMTETALEQDPAGGYKQVTRFAKFLNTPELSLMVRQTMDIVSGADLEQYVTRPKLKGGKRNLVVVEPSPHVKAYQQGLAARMEAISQRKGPVKKGDDILLSVINDGRLAAIDMRLVDPDATGDGSKLEAAIQKVFRNWQKGADTPFYGVKKEGGYTDKPVMRGPSTQIVFSTLGVNPSRHNPGFSVHRFIKSELIRLGVAADEILLAEDLNSHGKRQRAFNDLNDGKKRILIGSKTLFTGMNAQRRIAAIHNLDPLWYPSDDEQRNGRGIRQGNMNPEIEINDYSTKGTYDATMWQMMGRKAAFIEAFYRGDPTVREMEDLGEASQFEQAKAMTTADPRVQVLTDMKAQRDTLTRRKNASYGQRRRLDQQERSATRAAEAQEAELPVWQQMAARVVDTKGDAFKGKVGDTDYDSRSESGNALISIADNMLQDTDGPVRADVGEVGGFPIQIKISRGAQTTTFLIPILDEKSIDVGWTIDPVGLMRRLENAVQGLKQIPASMEADIAEYREKAQGYRQAQSRLKDFAEQEKLDELEQRIDDLEGEMLSETKEEKQSRFDEDGLNLNFSGERDNEAMPYGWGEVEPDAPVTPAQMRQIVHDVHAEMKSAGLDGKIPAKVVEGLSTASGISIQGAFRTYQSGRTEILVNPDSADSPVGTLRHEIVHALRDPGVWGKPYGLFTKAEWQGLVAAARANRPLMTRIDLTYPDLNQAARLEEGVAEMYRMWARNMDQRSGLDRAFQKMRAFFSALAGAFRGQGFNSAAQTFESIASGRMGGRGPGGPSGAGARRPDGCFASNAARYSRQLVSDGGKITGAKERGVIGQMLTDAMGGKSDRYNILALMPGEPLFEELGKNLPSARKYVGMKHALSAMRNERQATAADVMDEWRGFMSKNPKSNTRLMELMHDATIAGLDPEAEFEARPKRNNEPKAEYDRDIKGKQEEFKTLRQRWEVMPKPAQAIYRKVRGAYREAAYTERGIILDNVSKAMELNLKRAKQRYADDLERIKEDGLTGDVREVAVAEAKERLAAVQKRDGYGRKSRLNSLRLMFEQNEVDAPYFPLMRHGNYYATVKDADGKVVAFSKFESEAAQRKAVAELRREYPDETIKLGTMAGRDGAAPEVDPNFVADVEALIGATVADPVLMDAIWQRYLETLPDFSMRKSRMHRKGTPGFTNDAFRNYARQMFHSAHQLARLKYGQDMQMALDDARREADGADDPNRATLVVNEMDKRHQWIMNPQTSAWSTWATSAAFVYYLGATPGAALVNLSQSVIVGIPVLAAAFKGATVGQASRQMMRGLREFAMGKGRLSNSKHLSPDDRAALQRAHDAGIIEKSQAHDLAGIAESGVEYSDVRARMMRPIAWMFHNAERMNREITFIAAFRLARQHGKTADQAYTDGARLTWKIHFNYESDSRPRLQFNDTIRVFTTFRNFQLNMLYRLFRDTHQSFNGETPEAKREARAQVIGITGMMMLMAGVSGTWGYALLMTLLGVFAEGGAEEIEEEIKEGLVNTLGADVAGLILKGVPGHLTGTNLSSRIGMPELWFRRPQRQEEGQELYQYWVEQLIGPVPAIASNAFRGYSMAKEGEIWRGVETASPKFVRDYMRAARYSQEGVTTFNGNTIIEDISAGDALTQALGFTPAKVSERYQTNSVMKNAELRIRRQRSRILGGVWDDVSAGNPVSARSRDAIRDWNAEHPEYPITADTLRQSMAARQRGQIETVDGIRINSRLDQSIREGAAPTIYQ</sequence>
<feature type="domain" description="Helicase ATP-binding" evidence="3">
    <location>
        <begin position="2436"/>
        <end position="2734"/>
    </location>
</feature>
<feature type="compositionally biased region" description="Basic and acidic residues" evidence="2">
    <location>
        <begin position="1501"/>
        <end position="1519"/>
    </location>
</feature>
<proteinExistence type="predicted"/>
<dbReference type="InterPro" id="IPR052933">
    <property type="entry name" value="DNA_Protect_Modify"/>
</dbReference>
<dbReference type="PROSITE" id="PS00092">
    <property type="entry name" value="N6_MTASE"/>
    <property type="match status" value="1"/>
</dbReference>
<dbReference type="InterPro" id="IPR041595">
    <property type="entry name" value="Inorganic_Pase"/>
</dbReference>
<feature type="region of interest" description="Disordered" evidence="2">
    <location>
        <begin position="630"/>
        <end position="653"/>
    </location>
</feature>
<keyword evidence="4" id="KW-0808">Transferase</keyword>
<dbReference type="PANTHER" id="PTHR41313">
    <property type="entry name" value="ADENINE-SPECIFIC METHYLTRANSFERASE"/>
    <property type="match status" value="1"/>
</dbReference>
<dbReference type="InterPro" id="IPR029063">
    <property type="entry name" value="SAM-dependent_MTases_sf"/>
</dbReference>
<feature type="coiled-coil region" evidence="1">
    <location>
        <begin position="2601"/>
        <end position="2632"/>
    </location>
</feature>
<organism evidence="4 5">
    <name type="scientific">Roseicitreum antarcticum</name>
    <dbReference type="NCBI Taxonomy" id="564137"/>
    <lineage>
        <taxon>Bacteria</taxon>
        <taxon>Pseudomonadati</taxon>
        <taxon>Pseudomonadota</taxon>
        <taxon>Alphaproteobacteria</taxon>
        <taxon>Rhodobacterales</taxon>
        <taxon>Paracoccaceae</taxon>
        <taxon>Roseicitreum</taxon>
    </lineage>
</organism>
<feature type="region of interest" description="Disordered" evidence="2">
    <location>
        <begin position="3097"/>
        <end position="3123"/>
    </location>
</feature>
<feature type="region of interest" description="Disordered" evidence="2">
    <location>
        <begin position="440"/>
        <end position="463"/>
    </location>
</feature>
<reference evidence="4 5" key="1">
    <citation type="submission" date="2016-10" db="EMBL/GenBank/DDBJ databases">
        <authorList>
            <person name="de Groot N.N."/>
        </authorList>
    </citation>
    <scope>NUCLEOTIDE SEQUENCE [LARGE SCALE GENOMIC DNA]</scope>
    <source>
        <strain evidence="4 5">CGMCC 1.8894</strain>
    </source>
</reference>
<dbReference type="RefSeq" id="WP_092892202.1">
    <property type="nucleotide sequence ID" value="NZ_FNOM01000018.1"/>
</dbReference>
<dbReference type="InterPro" id="IPR041639">
    <property type="entry name" value="LPD39"/>
</dbReference>
<feature type="compositionally biased region" description="Polar residues" evidence="2">
    <location>
        <begin position="1348"/>
        <end position="1359"/>
    </location>
</feature>
<dbReference type="PANTHER" id="PTHR41313:SF1">
    <property type="entry name" value="DNA METHYLASE ADENINE-SPECIFIC DOMAIN-CONTAINING PROTEIN"/>
    <property type="match status" value="1"/>
</dbReference>
<feature type="coiled-coil region" evidence="1">
    <location>
        <begin position="3265"/>
        <end position="3292"/>
    </location>
</feature>
<dbReference type="InterPro" id="IPR027417">
    <property type="entry name" value="P-loop_NTPase"/>
</dbReference>
<dbReference type="EMBL" id="FNOM01000018">
    <property type="protein sequence ID" value="SDX74241.1"/>
    <property type="molecule type" value="Genomic_DNA"/>
</dbReference>
<evidence type="ECO:0000259" key="3">
    <source>
        <dbReference type="SMART" id="SM00487"/>
    </source>
</evidence>
<name>A0A1H3E6D5_9RHOB</name>
<dbReference type="Proteomes" id="UP000198539">
    <property type="component" value="Unassembled WGS sequence"/>
</dbReference>
<feature type="region of interest" description="Disordered" evidence="2">
    <location>
        <begin position="817"/>
        <end position="909"/>
    </location>
</feature>
<dbReference type="GO" id="GO:0003676">
    <property type="term" value="F:nucleic acid binding"/>
    <property type="evidence" value="ECO:0007669"/>
    <property type="project" value="InterPro"/>
</dbReference>
<feature type="compositionally biased region" description="Polar residues" evidence="2">
    <location>
        <begin position="1489"/>
        <end position="1500"/>
    </location>
</feature>
<evidence type="ECO:0000256" key="2">
    <source>
        <dbReference type="SAM" id="MobiDB-lite"/>
    </source>
</evidence>
<feature type="region of interest" description="Disordered" evidence="2">
    <location>
        <begin position="1478"/>
        <end position="1600"/>
    </location>
</feature>
<keyword evidence="4" id="KW-0489">Methyltransferase</keyword>
<keyword evidence="5" id="KW-1185">Reference proteome</keyword>
<dbReference type="CDD" id="cd02440">
    <property type="entry name" value="AdoMet_MTases"/>
    <property type="match status" value="1"/>
</dbReference>
<dbReference type="SUPFAM" id="SSF53335">
    <property type="entry name" value="S-adenosyl-L-methionine-dependent methyltransferases"/>
    <property type="match status" value="1"/>
</dbReference>
<feature type="region of interest" description="Disordered" evidence="2">
    <location>
        <begin position="548"/>
        <end position="572"/>
    </location>
</feature>
<dbReference type="InterPro" id="IPR014001">
    <property type="entry name" value="Helicase_ATP-bd"/>
</dbReference>
<dbReference type="Gene3D" id="3.40.50.150">
    <property type="entry name" value="Vaccinia Virus protein VP39"/>
    <property type="match status" value="1"/>
</dbReference>
<feature type="compositionally biased region" description="Basic and acidic residues" evidence="2">
    <location>
        <begin position="1575"/>
        <end position="1588"/>
    </location>
</feature>
<feature type="compositionally biased region" description="Pro residues" evidence="2">
    <location>
        <begin position="1062"/>
        <end position="1072"/>
    </location>
</feature>
<feature type="compositionally biased region" description="Basic and acidic residues" evidence="2">
    <location>
        <begin position="3106"/>
        <end position="3115"/>
    </location>
</feature>
<dbReference type="Pfam" id="PF18858">
    <property type="entry name" value="LPD39"/>
    <property type="match status" value="1"/>
</dbReference>
<dbReference type="InterPro" id="IPR002052">
    <property type="entry name" value="DNA_methylase_N6_adenine_CS"/>
</dbReference>
<evidence type="ECO:0000256" key="1">
    <source>
        <dbReference type="SAM" id="Coils"/>
    </source>
</evidence>
<evidence type="ECO:0000313" key="5">
    <source>
        <dbReference type="Proteomes" id="UP000198539"/>
    </source>
</evidence>
<dbReference type="Gene3D" id="3.40.50.300">
    <property type="entry name" value="P-loop containing nucleotide triphosphate hydrolases"/>
    <property type="match status" value="2"/>
</dbReference>
<feature type="region of interest" description="Disordered" evidence="2">
    <location>
        <begin position="977"/>
        <end position="1003"/>
    </location>
</feature>
<dbReference type="GO" id="GO:0006304">
    <property type="term" value="P:DNA modification"/>
    <property type="evidence" value="ECO:0007669"/>
    <property type="project" value="InterPro"/>
</dbReference>
<feature type="region of interest" description="Disordered" evidence="2">
    <location>
        <begin position="478"/>
        <end position="523"/>
    </location>
</feature>
<gene>
    <name evidence="4" type="ORF">SAMN04488238_11827</name>
</gene>
<dbReference type="SUPFAM" id="SSF52540">
    <property type="entry name" value="P-loop containing nucleoside triphosphate hydrolases"/>
    <property type="match status" value="2"/>
</dbReference>
<feature type="region of interest" description="Disordered" evidence="2">
    <location>
        <begin position="719"/>
        <end position="779"/>
    </location>
</feature>
<feature type="region of interest" description="Disordered" evidence="2">
    <location>
        <begin position="1319"/>
        <end position="1359"/>
    </location>
</feature>
<protein>
    <submittedName>
        <fullName evidence="4">Adenine-specific DNA methylase, N12 class</fullName>
    </submittedName>
</protein>
<feature type="compositionally biased region" description="Gly residues" evidence="2">
    <location>
        <begin position="744"/>
        <end position="753"/>
    </location>
</feature>
<keyword evidence="1" id="KW-0175">Coiled coil</keyword>
<feature type="compositionally biased region" description="Low complexity" evidence="2">
    <location>
        <begin position="499"/>
        <end position="513"/>
    </location>
</feature>
<feature type="compositionally biased region" description="Basic and acidic residues" evidence="2">
    <location>
        <begin position="1528"/>
        <end position="1542"/>
    </location>
</feature>
<dbReference type="NCBIfam" id="NF032893">
    <property type="entry name" value="tail-700"/>
    <property type="match status" value="1"/>
</dbReference>
<dbReference type="Pfam" id="PF07669">
    <property type="entry name" value="Eco57I"/>
    <property type="match status" value="1"/>
</dbReference>
<dbReference type="Pfam" id="PF18823">
    <property type="entry name" value="InPase"/>
    <property type="match status" value="1"/>
</dbReference>
<evidence type="ECO:0000313" key="4">
    <source>
        <dbReference type="EMBL" id="SDX74241.1"/>
    </source>
</evidence>
<dbReference type="STRING" id="564137.SAMN04488238_11827"/>
<accession>A0A1H3E6D5</accession>
<dbReference type="GO" id="GO:0009007">
    <property type="term" value="F:site-specific DNA-methyltransferase (adenine-specific) activity"/>
    <property type="evidence" value="ECO:0007669"/>
    <property type="project" value="UniProtKB-EC"/>
</dbReference>
<dbReference type="OrthoDB" id="9814088at2"/>
<dbReference type="GO" id="GO:0032259">
    <property type="term" value="P:methylation"/>
    <property type="evidence" value="ECO:0007669"/>
    <property type="project" value="UniProtKB-KW"/>
</dbReference>
<dbReference type="InterPro" id="IPR011639">
    <property type="entry name" value="MethylTrfase_TaqI-like_dom"/>
</dbReference>
<feature type="compositionally biased region" description="Polar residues" evidence="2">
    <location>
        <begin position="487"/>
        <end position="498"/>
    </location>
</feature>
<feature type="region of interest" description="Disordered" evidence="2">
    <location>
        <begin position="1053"/>
        <end position="1086"/>
    </location>
</feature>